<proteinExistence type="predicted"/>
<keyword evidence="3" id="KW-1185">Reference proteome</keyword>
<feature type="compositionally biased region" description="Basic and acidic residues" evidence="1">
    <location>
        <begin position="74"/>
        <end position="84"/>
    </location>
</feature>
<feature type="region of interest" description="Disordered" evidence="1">
    <location>
        <begin position="50"/>
        <end position="95"/>
    </location>
</feature>
<gene>
    <name evidence="2" type="ORF">ILEXP_LOCUS24663</name>
</gene>
<reference evidence="2 3" key="1">
    <citation type="submission" date="2024-02" db="EMBL/GenBank/DDBJ databases">
        <authorList>
            <person name="Vignale AGUSTIN F."/>
            <person name="Sosa J E."/>
            <person name="Modenutti C."/>
        </authorList>
    </citation>
    <scope>NUCLEOTIDE SEQUENCE [LARGE SCALE GENOMIC DNA]</scope>
</reference>
<evidence type="ECO:0000313" key="2">
    <source>
        <dbReference type="EMBL" id="CAK9156232.1"/>
    </source>
</evidence>
<organism evidence="2 3">
    <name type="scientific">Ilex paraguariensis</name>
    <name type="common">yerba mate</name>
    <dbReference type="NCBI Taxonomy" id="185542"/>
    <lineage>
        <taxon>Eukaryota</taxon>
        <taxon>Viridiplantae</taxon>
        <taxon>Streptophyta</taxon>
        <taxon>Embryophyta</taxon>
        <taxon>Tracheophyta</taxon>
        <taxon>Spermatophyta</taxon>
        <taxon>Magnoliopsida</taxon>
        <taxon>eudicotyledons</taxon>
        <taxon>Gunneridae</taxon>
        <taxon>Pentapetalae</taxon>
        <taxon>asterids</taxon>
        <taxon>campanulids</taxon>
        <taxon>Aquifoliales</taxon>
        <taxon>Aquifoliaceae</taxon>
        <taxon>Ilex</taxon>
    </lineage>
</organism>
<sequence>MSSDLGHPRRWSLILSLLDMCISEIQYDVRLCLIFLIGSCEMKKRKFKEEERRKFHEAEKAKEEQLSKKRRREERREKFREQDKLKKKIRRDSGA</sequence>
<name>A0ABC8SGC4_9AQUA</name>
<comment type="caution">
    <text evidence="2">The sequence shown here is derived from an EMBL/GenBank/DDBJ whole genome shotgun (WGS) entry which is preliminary data.</text>
</comment>
<accession>A0ABC8SGC4</accession>
<evidence type="ECO:0000256" key="1">
    <source>
        <dbReference type="SAM" id="MobiDB-lite"/>
    </source>
</evidence>
<dbReference type="EMBL" id="CAUOFW020002824">
    <property type="protein sequence ID" value="CAK9156232.1"/>
    <property type="molecule type" value="Genomic_DNA"/>
</dbReference>
<dbReference type="Proteomes" id="UP001642360">
    <property type="component" value="Unassembled WGS sequence"/>
</dbReference>
<feature type="compositionally biased region" description="Basic and acidic residues" evidence="1">
    <location>
        <begin position="50"/>
        <end position="67"/>
    </location>
</feature>
<feature type="compositionally biased region" description="Basic residues" evidence="1">
    <location>
        <begin position="85"/>
        <end position="95"/>
    </location>
</feature>
<protein>
    <submittedName>
        <fullName evidence="2">Uncharacterized protein</fullName>
    </submittedName>
</protein>
<evidence type="ECO:0000313" key="3">
    <source>
        <dbReference type="Proteomes" id="UP001642360"/>
    </source>
</evidence>
<dbReference type="AlphaFoldDB" id="A0ABC8SGC4"/>